<comment type="caution">
    <text evidence="1">The sequence shown here is derived from an EMBL/GenBank/DDBJ whole genome shotgun (WGS) entry which is preliminary data.</text>
</comment>
<accession>A0A6M1SVS2</accession>
<name>A0A6M1SVS2_9BACT</name>
<gene>
    <name evidence="1" type="ORF">G3569_04915</name>
</gene>
<evidence type="ECO:0000313" key="1">
    <source>
        <dbReference type="EMBL" id="NGP87686.1"/>
    </source>
</evidence>
<dbReference type="RefSeq" id="WP_165266662.1">
    <property type="nucleotide sequence ID" value="NZ_JAALLS010000004.1"/>
</dbReference>
<keyword evidence="2" id="KW-1185">Reference proteome</keyword>
<protein>
    <submittedName>
        <fullName evidence="1">Response regulator transcription factor</fullName>
    </submittedName>
</protein>
<dbReference type="AlphaFoldDB" id="A0A6M1SVS2"/>
<evidence type="ECO:0000313" key="2">
    <source>
        <dbReference type="Proteomes" id="UP000479132"/>
    </source>
</evidence>
<dbReference type="Proteomes" id="UP000479132">
    <property type="component" value="Unassembled WGS sequence"/>
</dbReference>
<organism evidence="1 2">
    <name type="scientific">Fodinibius halophilus</name>
    <dbReference type="NCBI Taxonomy" id="1736908"/>
    <lineage>
        <taxon>Bacteria</taxon>
        <taxon>Pseudomonadati</taxon>
        <taxon>Balneolota</taxon>
        <taxon>Balneolia</taxon>
        <taxon>Balneolales</taxon>
        <taxon>Balneolaceae</taxon>
        <taxon>Fodinibius</taxon>
    </lineage>
</organism>
<sequence length="133" mass="14756">MNILLLGPDGSITHTIFEMLDSIEEWHIEHHTFKNGSTDLTIPLKLKNASYDVISVNLNGFSKPSKKVVRKISSTYPDVPLLVFDSYSQSFLIKPLLKVGANGYLQVGASEGKLIEALKKVADGQRYIFSEST</sequence>
<proteinExistence type="predicted"/>
<dbReference type="EMBL" id="JAALLS010000004">
    <property type="protein sequence ID" value="NGP87686.1"/>
    <property type="molecule type" value="Genomic_DNA"/>
</dbReference>
<dbReference type="InterPro" id="IPR011006">
    <property type="entry name" value="CheY-like_superfamily"/>
</dbReference>
<reference evidence="1 2" key="1">
    <citation type="submission" date="2020-02" db="EMBL/GenBank/DDBJ databases">
        <title>Aliifodinibius halophilus 2W32, complete genome.</title>
        <authorList>
            <person name="Li Y."/>
            <person name="Wu S."/>
        </authorList>
    </citation>
    <scope>NUCLEOTIDE SEQUENCE [LARGE SCALE GENOMIC DNA]</scope>
    <source>
        <strain evidence="1 2">2W32</strain>
    </source>
</reference>
<dbReference type="Gene3D" id="3.40.50.2300">
    <property type="match status" value="1"/>
</dbReference>
<dbReference type="SUPFAM" id="SSF52172">
    <property type="entry name" value="CheY-like"/>
    <property type="match status" value="1"/>
</dbReference>